<gene>
    <name evidence="3" type="ORF">HPULCUR_004799</name>
</gene>
<feature type="domain" description="Arrestin-like N-terminal" evidence="2">
    <location>
        <begin position="36"/>
        <end position="144"/>
    </location>
</feature>
<name>A0ABP9XX99_9FUNG</name>
<feature type="compositionally biased region" description="Polar residues" evidence="1">
    <location>
        <begin position="372"/>
        <end position="387"/>
    </location>
</feature>
<evidence type="ECO:0000256" key="1">
    <source>
        <dbReference type="SAM" id="MobiDB-lite"/>
    </source>
</evidence>
<dbReference type="InterPro" id="IPR050357">
    <property type="entry name" value="Arrestin_domain-protein"/>
</dbReference>
<evidence type="ECO:0000313" key="4">
    <source>
        <dbReference type="Proteomes" id="UP001476247"/>
    </source>
</evidence>
<organism evidence="3 4">
    <name type="scientific">Helicostylum pulchrum</name>
    <dbReference type="NCBI Taxonomy" id="562976"/>
    <lineage>
        <taxon>Eukaryota</taxon>
        <taxon>Fungi</taxon>
        <taxon>Fungi incertae sedis</taxon>
        <taxon>Mucoromycota</taxon>
        <taxon>Mucoromycotina</taxon>
        <taxon>Mucoromycetes</taxon>
        <taxon>Mucorales</taxon>
        <taxon>Mucorineae</taxon>
        <taxon>Mucoraceae</taxon>
        <taxon>Helicostylum</taxon>
    </lineage>
</organism>
<keyword evidence="4" id="KW-1185">Reference proteome</keyword>
<dbReference type="Proteomes" id="UP001476247">
    <property type="component" value="Unassembled WGS sequence"/>
</dbReference>
<dbReference type="Gene3D" id="2.60.40.640">
    <property type="match status" value="1"/>
</dbReference>
<dbReference type="PANTHER" id="PTHR11188">
    <property type="entry name" value="ARRESTIN DOMAIN CONTAINING PROTEIN"/>
    <property type="match status" value="1"/>
</dbReference>
<protein>
    <recommendedName>
        <fullName evidence="2">Arrestin-like N-terminal domain-containing protein</fullName>
    </recommendedName>
</protein>
<dbReference type="PANTHER" id="PTHR11188:SF17">
    <property type="entry name" value="FI21816P1"/>
    <property type="match status" value="1"/>
</dbReference>
<dbReference type="InterPro" id="IPR011021">
    <property type="entry name" value="Arrestin-like_N"/>
</dbReference>
<feature type="region of interest" description="Disordered" evidence="1">
    <location>
        <begin position="506"/>
        <end position="529"/>
    </location>
</feature>
<dbReference type="InterPro" id="IPR014756">
    <property type="entry name" value="Ig_E-set"/>
</dbReference>
<sequence>MRLRKSEDFTLSINIHPDFRGIMRGFANDVSEGCILSGEVVLEVHQQTKIRSLETCFIGKVHVNFRTTNSVGFPTSDGTETSIICKKTLKNFNEKMIEDGESGLIKSTTIEPGTYKFPFRFSISASLPHSLETKLGHIRYNVYSVASTKAFSSDVRVSYPVTLRRCLMNSHDPIAPPSQTIEGDMNTDIVTYSATAPSMVYCEGGLLTLELYVALKNPERHSVRMVTCGLEEKLLYRTTGKQSLTNQAIRYDDIAYPLGCSTFFPSNHKEYNPEDLHHYNAIFRLYPRVHPDNKSVLIAVQHYLVIRMVIDDNEYLERERNKRRGSASSISSTSSIISVGKSLLSHLPFKQDHGLSKSLPNMSSISMMTNNDQIVTPPMSRSPSPDNTLPDISITTPDSTHASSSYSSLSQVVEQAETFRPDVVRVTSRKVNREETDTSQEEHSNNTNSERQSDSPHHHHHFGHSLVMHHHFNPLHFHRGAGFEGTKECILRIPVIVTSREEYREGSVPDLPDYETAADAPPSYRTSIQTLPPVPIYPAMPKENTM</sequence>
<comment type="caution">
    <text evidence="3">The sequence shown here is derived from an EMBL/GenBank/DDBJ whole genome shotgun (WGS) entry which is preliminary data.</text>
</comment>
<evidence type="ECO:0000259" key="2">
    <source>
        <dbReference type="Pfam" id="PF00339"/>
    </source>
</evidence>
<feature type="region of interest" description="Disordered" evidence="1">
    <location>
        <begin position="372"/>
        <end position="409"/>
    </location>
</feature>
<proteinExistence type="predicted"/>
<dbReference type="EMBL" id="BAABUJ010000012">
    <property type="protein sequence ID" value="GAA5799384.1"/>
    <property type="molecule type" value="Genomic_DNA"/>
</dbReference>
<dbReference type="SUPFAM" id="SSF81296">
    <property type="entry name" value="E set domains"/>
    <property type="match status" value="1"/>
</dbReference>
<reference evidence="3 4" key="1">
    <citation type="submission" date="2024-04" db="EMBL/GenBank/DDBJ databases">
        <title>genome sequences of Mucor flavus KT1a and Helicostylum pulchrum KT1b strains isolation_sourced from the surface of a dry-aged beef.</title>
        <authorList>
            <person name="Toyotome T."/>
            <person name="Hosono M."/>
            <person name="Torimaru M."/>
            <person name="Fukuda K."/>
            <person name="Mikami N."/>
        </authorList>
    </citation>
    <scope>NUCLEOTIDE SEQUENCE [LARGE SCALE GENOMIC DNA]</scope>
    <source>
        <strain evidence="3 4">KT1b</strain>
    </source>
</reference>
<feature type="compositionally biased region" description="Low complexity" evidence="1">
    <location>
        <begin position="399"/>
        <end position="409"/>
    </location>
</feature>
<dbReference type="Pfam" id="PF00339">
    <property type="entry name" value="Arrestin_N"/>
    <property type="match status" value="1"/>
</dbReference>
<feature type="compositionally biased region" description="Basic and acidic residues" evidence="1">
    <location>
        <begin position="431"/>
        <end position="444"/>
    </location>
</feature>
<evidence type="ECO:0000313" key="3">
    <source>
        <dbReference type="EMBL" id="GAA5799384.1"/>
    </source>
</evidence>
<accession>A0ABP9XX99</accession>
<dbReference type="InterPro" id="IPR014752">
    <property type="entry name" value="Arrestin-like_C"/>
</dbReference>
<feature type="region of interest" description="Disordered" evidence="1">
    <location>
        <begin position="424"/>
        <end position="462"/>
    </location>
</feature>